<feature type="signal peptide" evidence="1">
    <location>
        <begin position="1"/>
        <end position="18"/>
    </location>
</feature>
<dbReference type="InterPro" id="IPR011250">
    <property type="entry name" value="OMP/PagP_B-barrel"/>
</dbReference>
<dbReference type="Proteomes" id="UP001501436">
    <property type="component" value="Unassembled WGS sequence"/>
</dbReference>
<keyword evidence="1" id="KW-0732">Signal</keyword>
<organism evidence="2 3">
    <name type="scientific">Mucilaginibacter defluvii</name>
    <dbReference type="NCBI Taxonomy" id="1196019"/>
    <lineage>
        <taxon>Bacteria</taxon>
        <taxon>Pseudomonadati</taxon>
        <taxon>Bacteroidota</taxon>
        <taxon>Sphingobacteriia</taxon>
        <taxon>Sphingobacteriales</taxon>
        <taxon>Sphingobacteriaceae</taxon>
        <taxon>Mucilaginibacter</taxon>
    </lineage>
</organism>
<comment type="caution">
    <text evidence="2">The sequence shown here is derived from an EMBL/GenBank/DDBJ whole genome shotgun (WGS) entry which is preliminary data.</text>
</comment>
<evidence type="ECO:0000256" key="1">
    <source>
        <dbReference type="SAM" id="SignalP"/>
    </source>
</evidence>
<evidence type="ECO:0000313" key="2">
    <source>
        <dbReference type="EMBL" id="GAA4924390.1"/>
    </source>
</evidence>
<reference evidence="3" key="1">
    <citation type="journal article" date="2019" name="Int. J. Syst. Evol. Microbiol.">
        <title>The Global Catalogue of Microorganisms (GCM) 10K type strain sequencing project: providing services to taxonomists for standard genome sequencing and annotation.</title>
        <authorList>
            <consortium name="The Broad Institute Genomics Platform"/>
            <consortium name="The Broad Institute Genome Sequencing Center for Infectious Disease"/>
            <person name="Wu L."/>
            <person name="Ma J."/>
        </authorList>
    </citation>
    <scope>NUCLEOTIDE SEQUENCE [LARGE SCALE GENOMIC DNA]</scope>
    <source>
        <strain evidence="3">JCM 18283</strain>
    </source>
</reference>
<protein>
    <recommendedName>
        <fullName evidence="4">Outer membrane protein with beta-barrel domain</fullName>
    </recommendedName>
</protein>
<keyword evidence="3" id="KW-1185">Reference proteome</keyword>
<dbReference type="SUPFAM" id="SSF56925">
    <property type="entry name" value="OMPA-like"/>
    <property type="match status" value="1"/>
</dbReference>
<dbReference type="RefSeq" id="WP_345332260.1">
    <property type="nucleotide sequence ID" value="NZ_BAABJI010000002.1"/>
</dbReference>
<name>A0ABP9G0Y8_9SPHI</name>
<sequence>MKIYALLLGMLMPFTLLAQSNFKDGYVIKNNGDTIRGKIDLREWTINPEYIDFKAADGALQRYNPADMRGFYVQPDFNYISYSGRISNNRNQFPNVDKDRDTTTRLANVFLKELDNGDKLSLYALADNIKPRFFYKAAGAQPVELNYYRYYYSDNNEEASLHGSNVLRDEKFYVQQLLNLTRQHPDWGTYNLQDIEKTAYNEHDLLRLVRKINGQKEVKGANRQPTAQFYVGAGVVLARTTFRTVSSIVFDDVSSKPGLKIVTGLNFFNNPVTQKIIFRAELSAEFLQGEAFRNALNAANQPETQVYQIKRNFISLAPQVIYNLYNANKVKINVGGGVAFSYNNYTKNGVSDEAILNGSAYYPTYELSKFIVMMPLQLGVILNKKVEAALSYTIPHRINAEQLTGLKMSTTALTIRYAIN</sequence>
<evidence type="ECO:0008006" key="4">
    <source>
        <dbReference type="Google" id="ProtNLM"/>
    </source>
</evidence>
<gene>
    <name evidence="2" type="ORF">GCM10023313_30960</name>
</gene>
<dbReference type="EMBL" id="BAABJI010000002">
    <property type="protein sequence ID" value="GAA4924390.1"/>
    <property type="molecule type" value="Genomic_DNA"/>
</dbReference>
<proteinExistence type="predicted"/>
<accession>A0ABP9G0Y8</accession>
<feature type="chain" id="PRO_5046535243" description="Outer membrane protein with beta-barrel domain" evidence="1">
    <location>
        <begin position="19"/>
        <end position="420"/>
    </location>
</feature>
<evidence type="ECO:0000313" key="3">
    <source>
        <dbReference type="Proteomes" id="UP001501436"/>
    </source>
</evidence>